<accession>A0A7C3RUR9</accession>
<keyword evidence="2 5" id="KW-0812">Transmembrane</keyword>
<dbReference type="SUPFAM" id="SSF161098">
    <property type="entry name" value="MetI-like"/>
    <property type="match status" value="2"/>
</dbReference>
<dbReference type="PANTHER" id="PTHR42744">
    <property type="entry name" value="BINDING-PROTEIN-DEPENDENT TRANSPORT SYSTEMS INNER MEMBRANE COMPONENT"/>
    <property type="match status" value="1"/>
</dbReference>
<feature type="transmembrane region" description="Helical" evidence="5">
    <location>
        <begin position="94"/>
        <end position="121"/>
    </location>
</feature>
<feature type="transmembrane region" description="Helical" evidence="5">
    <location>
        <begin position="432"/>
        <end position="459"/>
    </location>
</feature>
<dbReference type="PROSITE" id="PS50928">
    <property type="entry name" value="ABC_TM1"/>
    <property type="match status" value="2"/>
</dbReference>
<feature type="domain" description="ABC transmembrane type-1" evidence="6">
    <location>
        <begin position="59"/>
        <end position="258"/>
    </location>
</feature>
<evidence type="ECO:0000259" key="6">
    <source>
        <dbReference type="PROSITE" id="PS50928"/>
    </source>
</evidence>
<feature type="domain" description="ABC transmembrane type-1" evidence="6">
    <location>
        <begin position="367"/>
        <end position="557"/>
    </location>
</feature>
<evidence type="ECO:0000256" key="5">
    <source>
        <dbReference type="RuleBase" id="RU363032"/>
    </source>
</evidence>
<dbReference type="CDD" id="cd06261">
    <property type="entry name" value="TM_PBP2"/>
    <property type="match status" value="2"/>
</dbReference>
<comment type="caution">
    <text evidence="7">The sequence shown here is derived from an EMBL/GenBank/DDBJ whole genome shotgun (WGS) entry which is preliminary data.</text>
</comment>
<dbReference type="EMBL" id="DTIN01000009">
    <property type="protein sequence ID" value="HFX12981.1"/>
    <property type="molecule type" value="Genomic_DNA"/>
</dbReference>
<feature type="transmembrane region" description="Helical" evidence="5">
    <location>
        <begin position="480"/>
        <end position="502"/>
    </location>
</feature>
<dbReference type="InterPro" id="IPR035906">
    <property type="entry name" value="MetI-like_sf"/>
</dbReference>
<feature type="transmembrane region" description="Helical" evidence="5">
    <location>
        <begin position="20"/>
        <end position="39"/>
    </location>
</feature>
<gene>
    <name evidence="7" type="ORF">ENW00_02345</name>
</gene>
<feature type="transmembrane region" description="Helical" evidence="5">
    <location>
        <begin position="363"/>
        <end position="384"/>
    </location>
</feature>
<reference evidence="7" key="1">
    <citation type="journal article" date="2020" name="mSystems">
        <title>Genome- and Community-Level Interaction Insights into Carbon Utilization and Element Cycling Functions of Hydrothermarchaeota in Hydrothermal Sediment.</title>
        <authorList>
            <person name="Zhou Z."/>
            <person name="Liu Y."/>
            <person name="Xu W."/>
            <person name="Pan J."/>
            <person name="Luo Z.H."/>
            <person name="Li M."/>
        </authorList>
    </citation>
    <scope>NUCLEOTIDE SEQUENCE [LARGE SCALE GENOMIC DNA]</scope>
    <source>
        <strain evidence="7">SpSt-81</strain>
    </source>
</reference>
<dbReference type="PANTHER" id="PTHR42744:SF1">
    <property type="entry name" value="BINDING-PROTEIN-DEPENDENT TRANSPORT SYSTEMS INNER MEMBRANE COMPONENT"/>
    <property type="match status" value="1"/>
</dbReference>
<protein>
    <submittedName>
        <fullName evidence="7">ABC transporter permease subunit</fullName>
    </submittedName>
</protein>
<feature type="transmembrane region" description="Helical" evidence="5">
    <location>
        <begin position="537"/>
        <end position="558"/>
    </location>
</feature>
<dbReference type="AlphaFoldDB" id="A0A7C3RUR9"/>
<sequence>MPRLIWSPIKYRKFSVGDIIIFLFIGSIIYSIATLNTIYSKPTQQIYLDLSPLKLPLYAIFSLIRMIFAYIISLIFTIVYAYTAAYKKNLEKILIPLLDILQSIPVLSFLPPVFMAVISLFPGSKIGLELTSIILIFTGQVWNMVFSFYQSLISIPRDLREAAKVLKLNPWQRFWNLELPCAAIGLIWNSMMSWAGGWFFLMACEMFTLTNQNFVLPGIGSYLSFSAIEGDLTKLFYGLFTLIIVIILLDQLVWRPLIAWGQKFKIEFVQDEETYESRVLLWYRRSRIFEFIKNHIADPLKEKLNQCFVRYYTEKTLKAQNISIFPKILNIIVSSLLGLLVLRGVFGLLNLLIKLPLTTWEEILTAALLTLLRVSLAVIITLLWTLPLGVKIGMNTKLSKILQPIVQIVASIPATAIFPIIIMYLIKLPGGLNLASIILMLLGTQWYLLFNIIAGGMSIPKDLIEVSKLLKLGRKEQWKILILPSILPYLVTGGITAMGGAFNASIVSEYIEFQNKVVKIKGLGALITEASSTGNNALLAGSTITMAIMVVTINRLFWKRLFKKSEEMLS</sequence>
<feature type="transmembrane region" description="Helical" evidence="5">
    <location>
        <begin position="174"/>
        <end position="201"/>
    </location>
</feature>
<dbReference type="GO" id="GO:0005886">
    <property type="term" value="C:plasma membrane"/>
    <property type="evidence" value="ECO:0007669"/>
    <property type="project" value="UniProtKB-SubCell"/>
</dbReference>
<feature type="transmembrane region" description="Helical" evidence="5">
    <location>
        <begin position="59"/>
        <end position="82"/>
    </location>
</feature>
<dbReference type="Pfam" id="PF00528">
    <property type="entry name" value="BPD_transp_1"/>
    <property type="match status" value="2"/>
</dbReference>
<name>A0A7C3RUR9_DICTH</name>
<evidence type="ECO:0000256" key="4">
    <source>
        <dbReference type="ARBA" id="ARBA00023136"/>
    </source>
</evidence>
<dbReference type="GO" id="GO:0055085">
    <property type="term" value="P:transmembrane transport"/>
    <property type="evidence" value="ECO:0007669"/>
    <property type="project" value="InterPro"/>
</dbReference>
<feature type="transmembrane region" description="Helical" evidence="5">
    <location>
        <begin position="133"/>
        <end position="153"/>
    </location>
</feature>
<evidence type="ECO:0000256" key="2">
    <source>
        <dbReference type="ARBA" id="ARBA00022692"/>
    </source>
</evidence>
<keyword evidence="4 5" id="KW-0472">Membrane</keyword>
<organism evidence="7">
    <name type="scientific">Dictyoglomus thermophilum</name>
    <dbReference type="NCBI Taxonomy" id="14"/>
    <lineage>
        <taxon>Bacteria</taxon>
        <taxon>Pseudomonadati</taxon>
        <taxon>Dictyoglomota</taxon>
        <taxon>Dictyoglomia</taxon>
        <taxon>Dictyoglomales</taxon>
        <taxon>Dictyoglomaceae</taxon>
        <taxon>Dictyoglomus</taxon>
    </lineage>
</organism>
<evidence type="ECO:0000256" key="1">
    <source>
        <dbReference type="ARBA" id="ARBA00004651"/>
    </source>
</evidence>
<feature type="transmembrane region" description="Helical" evidence="5">
    <location>
        <begin position="235"/>
        <end position="254"/>
    </location>
</feature>
<comment type="subcellular location">
    <subcellularLocation>
        <location evidence="1 5">Cell membrane</location>
        <topology evidence="1 5">Multi-pass membrane protein</topology>
    </subcellularLocation>
</comment>
<comment type="similarity">
    <text evidence="5">Belongs to the binding-protein-dependent transport system permease family.</text>
</comment>
<dbReference type="InterPro" id="IPR000515">
    <property type="entry name" value="MetI-like"/>
</dbReference>
<keyword evidence="5" id="KW-0813">Transport</keyword>
<evidence type="ECO:0000256" key="3">
    <source>
        <dbReference type="ARBA" id="ARBA00022989"/>
    </source>
</evidence>
<feature type="transmembrane region" description="Helical" evidence="5">
    <location>
        <begin position="405"/>
        <end position="426"/>
    </location>
</feature>
<dbReference type="Gene3D" id="1.10.3720.10">
    <property type="entry name" value="MetI-like"/>
    <property type="match status" value="2"/>
</dbReference>
<evidence type="ECO:0000313" key="7">
    <source>
        <dbReference type="EMBL" id="HFX12981.1"/>
    </source>
</evidence>
<feature type="transmembrane region" description="Helical" evidence="5">
    <location>
        <begin position="328"/>
        <end position="351"/>
    </location>
</feature>
<keyword evidence="3 5" id="KW-1133">Transmembrane helix</keyword>
<proteinExistence type="inferred from homology"/>